<protein>
    <submittedName>
        <fullName evidence="1">Uncharacterized protein</fullName>
    </submittedName>
</protein>
<comment type="caution">
    <text evidence="1">The sequence shown here is derived from an EMBL/GenBank/DDBJ whole genome shotgun (WGS) entry which is preliminary data.</text>
</comment>
<dbReference type="EMBL" id="REGN01006114">
    <property type="protein sequence ID" value="RNA10804.1"/>
    <property type="molecule type" value="Genomic_DNA"/>
</dbReference>
<evidence type="ECO:0000313" key="2">
    <source>
        <dbReference type="Proteomes" id="UP000276133"/>
    </source>
</evidence>
<sequence>MTSAMPANDFGHAGQYVRPCRPRRPKCSAMPANVFGHAGRLYRPCRPRRPKCSAMSAISAGKQTSQSLDLHLT</sequence>
<keyword evidence="2" id="KW-1185">Reference proteome</keyword>
<dbReference type="Proteomes" id="UP000276133">
    <property type="component" value="Unassembled WGS sequence"/>
</dbReference>
<evidence type="ECO:0000313" key="1">
    <source>
        <dbReference type="EMBL" id="RNA10804.1"/>
    </source>
</evidence>
<proteinExistence type="predicted"/>
<organism evidence="1 2">
    <name type="scientific">Brachionus plicatilis</name>
    <name type="common">Marine rotifer</name>
    <name type="synonym">Brachionus muelleri</name>
    <dbReference type="NCBI Taxonomy" id="10195"/>
    <lineage>
        <taxon>Eukaryota</taxon>
        <taxon>Metazoa</taxon>
        <taxon>Spiralia</taxon>
        <taxon>Gnathifera</taxon>
        <taxon>Rotifera</taxon>
        <taxon>Eurotatoria</taxon>
        <taxon>Monogononta</taxon>
        <taxon>Pseudotrocha</taxon>
        <taxon>Ploima</taxon>
        <taxon>Brachionidae</taxon>
        <taxon>Brachionus</taxon>
    </lineage>
</organism>
<dbReference type="AlphaFoldDB" id="A0A3M7QI38"/>
<name>A0A3M7QI38_BRAPC</name>
<accession>A0A3M7QI38</accession>
<gene>
    <name evidence="1" type="ORF">BpHYR1_040945</name>
</gene>
<reference evidence="1 2" key="1">
    <citation type="journal article" date="2018" name="Sci. Rep.">
        <title>Genomic signatures of local adaptation to the degree of environmental predictability in rotifers.</title>
        <authorList>
            <person name="Franch-Gras L."/>
            <person name="Hahn C."/>
            <person name="Garcia-Roger E.M."/>
            <person name="Carmona M.J."/>
            <person name="Serra M."/>
            <person name="Gomez A."/>
        </authorList>
    </citation>
    <scope>NUCLEOTIDE SEQUENCE [LARGE SCALE GENOMIC DNA]</scope>
    <source>
        <strain evidence="1">HYR1</strain>
    </source>
</reference>